<evidence type="ECO:0000256" key="2">
    <source>
        <dbReference type="PROSITE-ProRule" id="PRU00335"/>
    </source>
</evidence>
<dbReference type="STRING" id="47854.GA0070603_0481"/>
<name>A0A1C6U1Q7_9ACTN</name>
<organism evidence="4 5">
    <name type="scientific">Micromonospora chersina</name>
    <dbReference type="NCBI Taxonomy" id="47854"/>
    <lineage>
        <taxon>Bacteria</taxon>
        <taxon>Bacillati</taxon>
        <taxon>Actinomycetota</taxon>
        <taxon>Actinomycetes</taxon>
        <taxon>Micromonosporales</taxon>
        <taxon>Micromonosporaceae</taxon>
        <taxon>Micromonospora</taxon>
    </lineage>
</organism>
<dbReference type="Pfam" id="PF00440">
    <property type="entry name" value="TetR_N"/>
    <property type="match status" value="1"/>
</dbReference>
<evidence type="ECO:0000256" key="1">
    <source>
        <dbReference type="ARBA" id="ARBA00023125"/>
    </source>
</evidence>
<dbReference type="InterPro" id="IPR036271">
    <property type="entry name" value="Tet_transcr_reg_TetR-rel_C_sf"/>
</dbReference>
<dbReference type="EMBL" id="FMIB01000002">
    <property type="protein sequence ID" value="SCL47944.1"/>
    <property type="molecule type" value="Genomic_DNA"/>
</dbReference>
<dbReference type="InterPro" id="IPR009057">
    <property type="entry name" value="Homeodomain-like_sf"/>
</dbReference>
<evidence type="ECO:0000313" key="4">
    <source>
        <dbReference type="EMBL" id="SCL47944.1"/>
    </source>
</evidence>
<dbReference type="SUPFAM" id="SSF48498">
    <property type="entry name" value="Tetracyclin repressor-like, C-terminal domain"/>
    <property type="match status" value="1"/>
</dbReference>
<dbReference type="Pfam" id="PF17932">
    <property type="entry name" value="TetR_C_24"/>
    <property type="match status" value="1"/>
</dbReference>
<dbReference type="InterPro" id="IPR041490">
    <property type="entry name" value="KstR2_TetR_C"/>
</dbReference>
<dbReference type="GO" id="GO:0003700">
    <property type="term" value="F:DNA-binding transcription factor activity"/>
    <property type="evidence" value="ECO:0007669"/>
    <property type="project" value="TreeGrafter"/>
</dbReference>
<dbReference type="SUPFAM" id="SSF46689">
    <property type="entry name" value="Homeodomain-like"/>
    <property type="match status" value="1"/>
</dbReference>
<dbReference type="GeneID" id="43277160"/>
<feature type="domain" description="HTH tetR-type" evidence="3">
    <location>
        <begin position="12"/>
        <end position="72"/>
    </location>
</feature>
<evidence type="ECO:0000259" key="3">
    <source>
        <dbReference type="PROSITE" id="PS50977"/>
    </source>
</evidence>
<feature type="DNA-binding region" description="H-T-H motif" evidence="2">
    <location>
        <begin position="35"/>
        <end position="54"/>
    </location>
</feature>
<dbReference type="PROSITE" id="PS50977">
    <property type="entry name" value="HTH_TETR_2"/>
    <property type="match status" value="1"/>
</dbReference>
<evidence type="ECO:0000313" key="5">
    <source>
        <dbReference type="Proteomes" id="UP000198605"/>
    </source>
</evidence>
<dbReference type="GO" id="GO:0000976">
    <property type="term" value="F:transcription cis-regulatory region binding"/>
    <property type="evidence" value="ECO:0007669"/>
    <property type="project" value="TreeGrafter"/>
</dbReference>
<dbReference type="RefSeq" id="WP_208862783.1">
    <property type="nucleotide sequence ID" value="NZ_FMIB01000002.1"/>
</dbReference>
<dbReference type="PANTHER" id="PTHR30055">
    <property type="entry name" value="HTH-TYPE TRANSCRIPTIONAL REGULATOR RUTR"/>
    <property type="match status" value="1"/>
</dbReference>
<dbReference type="PANTHER" id="PTHR30055:SF200">
    <property type="entry name" value="HTH-TYPE TRANSCRIPTIONAL REPRESSOR BDCR"/>
    <property type="match status" value="1"/>
</dbReference>
<dbReference type="AlphaFoldDB" id="A0A1C6U1Q7"/>
<dbReference type="InterPro" id="IPR050109">
    <property type="entry name" value="HTH-type_TetR-like_transc_reg"/>
</dbReference>
<gene>
    <name evidence="4" type="ORF">GA0070603_0481</name>
</gene>
<keyword evidence="5" id="KW-1185">Reference proteome</keyword>
<dbReference type="InterPro" id="IPR001647">
    <property type="entry name" value="HTH_TetR"/>
</dbReference>
<accession>A0A1C6U1Q7</accession>
<proteinExistence type="predicted"/>
<dbReference type="Proteomes" id="UP000198605">
    <property type="component" value="Unassembled WGS sequence"/>
</dbReference>
<dbReference type="Gene3D" id="1.10.357.10">
    <property type="entry name" value="Tetracycline Repressor, domain 2"/>
    <property type="match status" value="1"/>
</dbReference>
<protein>
    <submittedName>
        <fullName evidence="4">Transcriptional regulator, TetR family</fullName>
    </submittedName>
</protein>
<sequence>MVTDSAEQSRADATRARLLEAAVTAFAERGFHGTTTRDIAAAAGLSPAALYVHHKSKEELLYLISRSGHEHVLRLVREAVASSTDPAAALRRVVHDFVVTHARDHTTTRVVNYELAALSPAHLAEIREIRHHIEQAIRQLVEAGVSAGVFETPDPRMAAAALLSLGVDVGRWYRDGGDLVPEYIAARYAEMALRIVGAR</sequence>
<dbReference type="PRINTS" id="PR00455">
    <property type="entry name" value="HTHTETR"/>
</dbReference>
<keyword evidence="1 2" id="KW-0238">DNA-binding</keyword>
<reference evidence="5" key="1">
    <citation type="submission" date="2016-06" db="EMBL/GenBank/DDBJ databases">
        <authorList>
            <person name="Varghese N."/>
            <person name="Submissions Spin"/>
        </authorList>
    </citation>
    <scope>NUCLEOTIDE SEQUENCE [LARGE SCALE GENOMIC DNA]</scope>
    <source>
        <strain evidence="5">DSM 44151</strain>
    </source>
</reference>